<dbReference type="PANTHER" id="PTHR43806">
    <property type="entry name" value="PEPTIDASE S8"/>
    <property type="match status" value="1"/>
</dbReference>
<evidence type="ECO:0000256" key="1">
    <source>
        <dbReference type="ARBA" id="ARBA00011073"/>
    </source>
</evidence>
<dbReference type="PROSITE" id="PS00138">
    <property type="entry name" value="SUBTILASE_SER"/>
    <property type="match status" value="1"/>
</dbReference>
<evidence type="ECO:0000259" key="10">
    <source>
        <dbReference type="Pfam" id="PF05922"/>
    </source>
</evidence>
<sequence length="406" mass="42799">MIGFKYIILSLGLFLPAFSLPVLEETRQDGETIPNQYIITLKKNLVATEVESHLSWVSDVHSRSLSRRDTVGLERTFSIGDFNAYAGEFDDETIAQISKNKNVAAFEPNKIALVTTLVSQTNAPWGIASLSNPSLPSGNIMGQTYVYDEKAGADTWAYVLDTGIFIENTEFEGRAVKGYNAWPEDTFDDRFGHGSHVAGIIGSKTYGVVKKANVVDVKVVRGGYSTVAHVLDGLDWAVKNITNTPGRASKSVVNLSLAFPTSDALNAGIEAAYAAGVLSVVGAANDGKDASTKSPASAPSAITVGAVAWNKTRASWSNYGLLVDIFAPGVDIPSLWNGQGIESVNSGTSMASPHVAGLVLYLKALENLATPAATTVRVKELALKGVVASPGTGSPNLLTYNGIGAG</sequence>
<feature type="domain" description="Peptidase S8/S53" evidence="9">
    <location>
        <begin position="159"/>
        <end position="378"/>
    </location>
</feature>
<feature type="active site" description="Charge relay system" evidence="6">
    <location>
        <position position="161"/>
    </location>
</feature>
<dbReference type="InterPro" id="IPR023828">
    <property type="entry name" value="Peptidase_S8_Ser-AS"/>
</dbReference>
<evidence type="ECO:0000256" key="2">
    <source>
        <dbReference type="ARBA" id="ARBA00022670"/>
    </source>
</evidence>
<keyword evidence="3 8" id="KW-0732">Signal</keyword>
<dbReference type="GO" id="GO:0005576">
    <property type="term" value="C:extracellular region"/>
    <property type="evidence" value="ECO:0007669"/>
    <property type="project" value="UniProtKB-ARBA"/>
</dbReference>
<dbReference type="Gene3D" id="3.40.50.200">
    <property type="entry name" value="Peptidase S8/S53 domain"/>
    <property type="match status" value="1"/>
</dbReference>
<dbReference type="Pfam" id="PF00082">
    <property type="entry name" value="Peptidase_S8"/>
    <property type="match status" value="1"/>
</dbReference>
<dbReference type="SUPFAM" id="SSF54897">
    <property type="entry name" value="Protease propeptides/inhibitors"/>
    <property type="match status" value="1"/>
</dbReference>
<dbReference type="InterPro" id="IPR023827">
    <property type="entry name" value="Peptidase_S8_Asp-AS"/>
</dbReference>
<dbReference type="InterPro" id="IPR022398">
    <property type="entry name" value="Peptidase_S8_His-AS"/>
</dbReference>
<dbReference type="PROSITE" id="PS51892">
    <property type="entry name" value="SUBTILASE"/>
    <property type="match status" value="1"/>
</dbReference>
<dbReference type="InterPro" id="IPR050131">
    <property type="entry name" value="Peptidase_S8_subtilisin-like"/>
</dbReference>
<dbReference type="Pfam" id="PF05922">
    <property type="entry name" value="Inhibitor_I9"/>
    <property type="match status" value="1"/>
</dbReference>
<accession>A0A6A6E110</accession>
<keyword evidence="4 6" id="KW-0378">Hydrolase</keyword>
<dbReference type="PROSITE" id="PS00137">
    <property type="entry name" value="SUBTILASE_HIS"/>
    <property type="match status" value="1"/>
</dbReference>
<evidence type="ECO:0000256" key="7">
    <source>
        <dbReference type="RuleBase" id="RU003355"/>
    </source>
</evidence>
<keyword evidence="12" id="KW-1185">Reference proteome</keyword>
<dbReference type="PROSITE" id="PS00136">
    <property type="entry name" value="SUBTILASE_ASP"/>
    <property type="match status" value="1"/>
</dbReference>
<dbReference type="InterPro" id="IPR000209">
    <property type="entry name" value="Peptidase_S8/S53_dom"/>
</dbReference>
<evidence type="ECO:0000256" key="6">
    <source>
        <dbReference type="PROSITE-ProRule" id="PRU01240"/>
    </source>
</evidence>
<feature type="active site" description="Charge relay system" evidence="6">
    <location>
        <position position="349"/>
    </location>
</feature>
<evidence type="ECO:0000313" key="11">
    <source>
        <dbReference type="EMBL" id="KAF2184168.1"/>
    </source>
</evidence>
<dbReference type="PANTHER" id="PTHR43806:SF58">
    <property type="entry name" value="ALKALINE PROTEASE 1-RELATED"/>
    <property type="match status" value="1"/>
</dbReference>
<dbReference type="OrthoDB" id="206201at2759"/>
<dbReference type="PRINTS" id="PR00723">
    <property type="entry name" value="SUBTILISIN"/>
</dbReference>
<dbReference type="InterPro" id="IPR037045">
    <property type="entry name" value="S8pro/Inhibitor_I9_sf"/>
</dbReference>
<gene>
    <name evidence="11" type="ORF">K469DRAFT_580811</name>
</gene>
<evidence type="ECO:0000256" key="8">
    <source>
        <dbReference type="SAM" id="SignalP"/>
    </source>
</evidence>
<dbReference type="SUPFAM" id="SSF52743">
    <property type="entry name" value="Subtilisin-like"/>
    <property type="match status" value="1"/>
</dbReference>
<reference evidence="11" key="1">
    <citation type="journal article" date="2020" name="Stud. Mycol.">
        <title>101 Dothideomycetes genomes: a test case for predicting lifestyles and emergence of pathogens.</title>
        <authorList>
            <person name="Haridas S."/>
            <person name="Albert R."/>
            <person name="Binder M."/>
            <person name="Bloem J."/>
            <person name="Labutti K."/>
            <person name="Salamov A."/>
            <person name="Andreopoulos B."/>
            <person name="Baker S."/>
            <person name="Barry K."/>
            <person name="Bills G."/>
            <person name="Bluhm B."/>
            <person name="Cannon C."/>
            <person name="Castanera R."/>
            <person name="Culley D."/>
            <person name="Daum C."/>
            <person name="Ezra D."/>
            <person name="Gonzalez J."/>
            <person name="Henrissat B."/>
            <person name="Kuo A."/>
            <person name="Liang C."/>
            <person name="Lipzen A."/>
            <person name="Lutzoni F."/>
            <person name="Magnuson J."/>
            <person name="Mondo S."/>
            <person name="Nolan M."/>
            <person name="Ohm R."/>
            <person name="Pangilinan J."/>
            <person name="Park H.-J."/>
            <person name="Ramirez L."/>
            <person name="Alfaro M."/>
            <person name="Sun H."/>
            <person name="Tritt A."/>
            <person name="Yoshinaga Y."/>
            <person name="Zwiers L.-H."/>
            <person name="Turgeon B."/>
            <person name="Goodwin S."/>
            <person name="Spatafora J."/>
            <person name="Crous P."/>
            <person name="Grigoriev I."/>
        </authorList>
    </citation>
    <scope>NUCLEOTIDE SEQUENCE</scope>
    <source>
        <strain evidence="11">CBS 207.26</strain>
    </source>
</reference>
<keyword evidence="2 6" id="KW-0645">Protease</keyword>
<dbReference type="EMBL" id="ML994639">
    <property type="protein sequence ID" value="KAF2184168.1"/>
    <property type="molecule type" value="Genomic_DNA"/>
</dbReference>
<dbReference type="InterPro" id="IPR036852">
    <property type="entry name" value="Peptidase_S8/S53_dom_sf"/>
</dbReference>
<dbReference type="Gene3D" id="3.30.70.80">
    <property type="entry name" value="Peptidase S8 propeptide/proteinase inhibitor I9"/>
    <property type="match status" value="1"/>
</dbReference>
<dbReference type="GO" id="GO:0004252">
    <property type="term" value="F:serine-type endopeptidase activity"/>
    <property type="evidence" value="ECO:0007669"/>
    <property type="project" value="UniProtKB-UniRule"/>
</dbReference>
<dbReference type="GO" id="GO:0006508">
    <property type="term" value="P:proteolysis"/>
    <property type="evidence" value="ECO:0007669"/>
    <property type="project" value="UniProtKB-KW"/>
</dbReference>
<dbReference type="InterPro" id="IPR034193">
    <property type="entry name" value="PCSK9_ProteinaseK-like"/>
</dbReference>
<feature type="chain" id="PRO_5025431116" evidence="8">
    <location>
        <begin position="20"/>
        <end position="406"/>
    </location>
</feature>
<evidence type="ECO:0000256" key="5">
    <source>
        <dbReference type="ARBA" id="ARBA00022825"/>
    </source>
</evidence>
<proteinExistence type="inferred from homology"/>
<evidence type="ECO:0000259" key="9">
    <source>
        <dbReference type="Pfam" id="PF00082"/>
    </source>
</evidence>
<keyword evidence="5 6" id="KW-0720">Serine protease</keyword>
<dbReference type="InterPro" id="IPR015500">
    <property type="entry name" value="Peptidase_S8_subtilisin-rel"/>
</dbReference>
<name>A0A6A6E110_9PEZI</name>
<organism evidence="11 12">
    <name type="scientific">Zopfia rhizophila CBS 207.26</name>
    <dbReference type="NCBI Taxonomy" id="1314779"/>
    <lineage>
        <taxon>Eukaryota</taxon>
        <taxon>Fungi</taxon>
        <taxon>Dikarya</taxon>
        <taxon>Ascomycota</taxon>
        <taxon>Pezizomycotina</taxon>
        <taxon>Dothideomycetes</taxon>
        <taxon>Dothideomycetes incertae sedis</taxon>
        <taxon>Zopfiaceae</taxon>
        <taxon>Zopfia</taxon>
    </lineage>
</organism>
<dbReference type="Proteomes" id="UP000800200">
    <property type="component" value="Unassembled WGS sequence"/>
</dbReference>
<evidence type="ECO:0000256" key="4">
    <source>
        <dbReference type="ARBA" id="ARBA00022801"/>
    </source>
</evidence>
<dbReference type="AlphaFoldDB" id="A0A6A6E110"/>
<protein>
    <submittedName>
        <fullName evidence="11">Subtilase</fullName>
    </submittedName>
</protein>
<feature type="domain" description="Inhibitor I9" evidence="10">
    <location>
        <begin position="36"/>
        <end position="111"/>
    </location>
</feature>
<dbReference type="CDD" id="cd04077">
    <property type="entry name" value="Peptidases_S8_PCSK9_ProteinaseK_like"/>
    <property type="match status" value="1"/>
</dbReference>
<dbReference type="FunFam" id="3.40.50.200:FF:000007">
    <property type="entry name" value="Subtilisin-like serine protease"/>
    <property type="match status" value="1"/>
</dbReference>
<dbReference type="InterPro" id="IPR010259">
    <property type="entry name" value="S8pro/Inhibitor_I9"/>
</dbReference>
<feature type="signal peptide" evidence="8">
    <location>
        <begin position="1"/>
        <end position="19"/>
    </location>
</feature>
<evidence type="ECO:0000256" key="3">
    <source>
        <dbReference type="ARBA" id="ARBA00022729"/>
    </source>
</evidence>
<evidence type="ECO:0000313" key="12">
    <source>
        <dbReference type="Proteomes" id="UP000800200"/>
    </source>
</evidence>
<comment type="similarity">
    <text evidence="1 6 7">Belongs to the peptidase S8 family.</text>
</comment>
<feature type="active site" description="Charge relay system" evidence="6">
    <location>
        <position position="193"/>
    </location>
</feature>